<proteinExistence type="predicted"/>
<dbReference type="AlphaFoldDB" id="A0A0K1PQC0"/>
<dbReference type="InterPro" id="IPR029058">
    <property type="entry name" value="AB_hydrolase_fold"/>
</dbReference>
<dbReference type="Proteomes" id="UP000064967">
    <property type="component" value="Chromosome"/>
</dbReference>
<evidence type="ECO:0000259" key="1">
    <source>
        <dbReference type="Pfam" id="PF12697"/>
    </source>
</evidence>
<dbReference type="InterPro" id="IPR052897">
    <property type="entry name" value="Sec-Metab_Biosynth_Hydrolase"/>
</dbReference>
<dbReference type="InterPro" id="IPR000073">
    <property type="entry name" value="AB_hydrolase_1"/>
</dbReference>
<keyword evidence="3" id="KW-1185">Reference proteome</keyword>
<name>A0A0K1PQC0_9BACT</name>
<evidence type="ECO:0000313" key="3">
    <source>
        <dbReference type="Proteomes" id="UP000064967"/>
    </source>
</evidence>
<dbReference type="KEGG" id="llu:AKJ09_02399"/>
<dbReference type="Gene3D" id="3.40.50.1820">
    <property type="entry name" value="alpha/beta hydrolase"/>
    <property type="match status" value="1"/>
</dbReference>
<accession>A0A0K1PQC0</accession>
<gene>
    <name evidence="2" type="ORF">AKJ09_02399</name>
</gene>
<dbReference type="PANTHER" id="PTHR37017:SF11">
    <property type="entry name" value="ESTERASE_LIPASE_THIOESTERASE DOMAIN-CONTAINING PROTEIN"/>
    <property type="match status" value="1"/>
</dbReference>
<dbReference type="RefSeq" id="WP_146647129.1">
    <property type="nucleotide sequence ID" value="NZ_CP012333.1"/>
</dbReference>
<sequence>MNPTSTIVLVGGSGLGPWAWQRVTPILNRHGFQTVTPQLRTTGEDRTPAKTVTLDDWVEDLSAAVSGLADAILVAHSFAGYVAAALLERQPRSIRKLIFLDAVLPQPGRSWFDVMGPDVAGFMTSLASDGATPWFTREQLDQMYPGHGIVDADFAWMKSHLTPQPIATYANVSITKPLETATANVAYVRCLRVAPPAADLTTHPGWEHRTLDAGHWPMITDPAETAQVIIELARS</sequence>
<dbReference type="STRING" id="1391654.AKJ09_02399"/>
<dbReference type="Pfam" id="PF12697">
    <property type="entry name" value="Abhydrolase_6"/>
    <property type="match status" value="1"/>
</dbReference>
<protein>
    <submittedName>
        <fullName evidence="2">Salicylate esterase</fullName>
    </submittedName>
</protein>
<dbReference type="OrthoDB" id="9112061at2"/>
<organism evidence="2 3">
    <name type="scientific">Labilithrix luteola</name>
    <dbReference type="NCBI Taxonomy" id="1391654"/>
    <lineage>
        <taxon>Bacteria</taxon>
        <taxon>Pseudomonadati</taxon>
        <taxon>Myxococcota</taxon>
        <taxon>Polyangia</taxon>
        <taxon>Polyangiales</taxon>
        <taxon>Labilitrichaceae</taxon>
        <taxon>Labilithrix</taxon>
    </lineage>
</organism>
<feature type="domain" description="AB hydrolase-1" evidence="1">
    <location>
        <begin position="7"/>
        <end position="227"/>
    </location>
</feature>
<evidence type="ECO:0000313" key="2">
    <source>
        <dbReference type="EMBL" id="AKU95735.1"/>
    </source>
</evidence>
<reference evidence="2 3" key="1">
    <citation type="submission" date="2015-08" db="EMBL/GenBank/DDBJ databases">
        <authorList>
            <person name="Babu N.S."/>
            <person name="Beckwith C.J."/>
            <person name="Beseler K.G."/>
            <person name="Brison A."/>
            <person name="Carone J.V."/>
            <person name="Caskin T.P."/>
            <person name="Diamond M."/>
            <person name="Durham M.E."/>
            <person name="Foxe J.M."/>
            <person name="Go M."/>
            <person name="Henderson B.A."/>
            <person name="Jones I.B."/>
            <person name="McGettigan J.A."/>
            <person name="Micheletti S.J."/>
            <person name="Nasrallah M.E."/>
            <person name="Ortiz D."/>
            <person name="Piller C.R."/>
            <person name="Privatt S.R."/>
            <person name="Schneider S.L."/>
            <person name="Sharp S."/>
            <person name="Smith T.C."/>
            <person name="Stanton J.D."/>
            <person name="Ullery H.E."/>
            <person name="Wilson R.J."/>
            <person name="Serrano M.G."/>
            <person name="Buck G."/>
            <person name="Lee V."/>
            <person name="Wang Y."/>
            <person name="Carvalho R."/>
            <person name="Voegtly L."/>
            <person name="Shi R."/>
            <person name="Duckworth R."/>
            <person name="Johnson A."/>
            <person name="Loviza R."/>
            <person name="Walstead R."/>
            <person name="Shah Z."/>
            <person name="Kiflezghi M."/>
            <person name="Wade K."/>
            <person name="Ball S.L."/>
            <person name="Bradley K.W."/>
            <person name="Asai D.J."/>
            <person name="Bowman C.A."/>
            <person name="Russell D.A."/>
            <person name="Pope W.H."/>
            <person name="Jacobs-Sera D."/>
            <person name="Hendrix R.W."/>
            <person name="Hatfull G.F."/>
        </authorList>
    </citation>
    <scope>NUCLEOTIDE SEQUENCE [LARGE SCALE GENOMIC DNA]</scope>
    <source>
        <strain evidence="2 3">DSM 27648</strain>
    </source>
</reference>
<dbReference type="EMBL" id="CP012333">
    <property type="protein sequence ID" value="AKU95735.1"/>
    <property type="molecule type" value="Genomic_DNA"/>
</dbReference>
<dbReference type="SUPFAM" id="SSF53474">
    <property type="entry name" value="alpha/beta-Hydrolases"/>
    <property type="match status" value="1"/>
</dbReference>
<dbReference type="PANTHER" id="PTHR37017">
    <property type="entry name" value="AB HYDROLASE-1 DOMAIN-CONTAINING PROTEIN-RELATED"/>
    <property type="match status" value="1"/>
</dbReference>